<dbReference type="EMBL" id="JACETU010000003">
    <property type="protein sequence ID" value="KAF7433021.1"/>
    <property type="molecule type" value="Genomic_DNA"/>
</dbReference>
<reference evidence="3" key="1">
    <citation type="submission" date="2019-07" db="EMBL/GenBank/DDBJ databases">
        <authorList>
            <person name="Palmer J.M."/>
        </authorList>
    </citation>
    <scope>NUCLEOTIDE SEQUENCE</scope>
    <source>
        <strain evidence="3">PC9</strain>
    </source>
</reference>
<sequence length="1105" mass="124569">MSEDTFQASQYVGDDVWNNINLPPDVSETSDHMSEYSYNDAGDITLADIADDNAELAIVEMMPSGLEDSVEILAFNHGKRKASPTSPPPRLRQRVSYEHQRSSASLMSPLPVIIASHQRIQQCMLRRGVLYGAQYEIWRLVSNQCISPEHISMEMLDKLAAKHSSAEATSAVATVLGLTSEVEDSKSYLAAYAKEVNAKSPWVEFDWEEEAIQKDQYACLGLSDDGRYGGKIILGGKLDDSTNSIKLDRAELGSSSRFLRRFGSRHFLRIKIPRKCTLKGGDLVHFFLRPFILGSEVFRAFYAKEDNVFLFSCSETWDGLHIRPAQSQDFSLMDFMLWHNPLEVNKSQTMTKWAARFALGLSNSAPGCWLQPKNIVACSDLDVCSSEGSDMTDGAGFINLAGLHQLYHKFGWSRMPTAIQCRAGGGSLDDRLGDAKGLLILDIHDQLLEPRIQIRPSQVKIKHTASSHHDPSWQVIDVLRASHSHSPSRLSTETIINLAENGVPAQAFINLLKASLKATIDPLLQWDGPDAMLDLWSTIAQVGGVMAARLAREKRGEARLQGYSNGEVDLEMDDEDGLHQFDYAIQQRSTAWWADPISGCPSSLEETVMYLLEAGFTPQKLPVLKEKLEKVIKPAIKRHIQSYRIDVPMSLTAFIIPDPCGILQPGEVYFKASHQNLASPSGIDTDLILGDVLVTRHPCKLPTDTQKWKAVNYPQLSHLVDVIILPILGSRRAADFLAGGDYDGDKALLIWQPEVVEHFVNAPLHFSIEPPEIKAAFFKEKKTVTDFLEETKGSSPEEIQLKLQQYLLGALNQPSLVGQYSNFHLNSIYVNGYQHPETIRLAYMFCKVLDSSKSGEQVLPSQIKHDSKLYNKRPPFWKETEEERSRHQTNEINLVRPKEFHGKEFIMDTIYNQAREEGRLAQQRIEQAFAALPKEHVVDLDLQQPWRQAEALGKQMASRGYMERAEDLEKIKRHVETMYREHRKQVKPKKEGEDFTGIPIEARQDTLRSLSRQFASSPSSADLPSFVAADQPTTSIFSNEEVALIKASYAYIFDHQENNTRKGWTRFPWDVAMRDLCHIKARALGPHKTVSEDFHARFQVKKARR</sequence>
<dbReference type="EC" id="2.7.7.48" evidence="1"/>
<keyword evidence="1" id="KW-0808">Transferase</keyword>
<gene>
    <name evidence="3" type="ORF">PC9H_004967</name>
</gene>
<dbReference type="InterPro" id="IPR007855">
    <property type="entry name" value="RDRP"/>
</dbReference>
<dbReference type="AlphaFoldDB" id="A0A8H6ZYQ9"/>
<keyword evidence="1" id="KW-0694">RNA-binding</keyword>
<keyword evidence="1" id="KW-0548">Nucleotidyltransferase</keyword>
<dbReference type="RefSeq" id="XP_036633048.1">
    <property type="nucleotide sequence ID" value="XM_036774546.1"/>
</dbReference>
<dbReference type="VEuPathDB" id="FungiDB:PC9H_004967"/>
<dbReference type="OrthoDB" id="10055769at2759"/>
<dbReference type="GO" id="GO:0003968">
    <property type="term" value="F:RNA-directed RNA polymerase activity"/>
    <property type="evidence" value="ECO:0007669"/>
    <property type="project" value="UniProtKB-KW"/>
</dbReference>
<dbReference type="GO" id="GO:0031380">
    <property type="term" value="C:nuclear RNA-directed RNA polymerase complex"/>
    <property type="evidence" value="ECO:0007669"/>
    <property type="project" value="TreeGrafter"/>
</dbReference>
<evidence type="ECO:0000313" key="3">
    <source>
        <dbReference type="EMBL" id="KAF7433021.1"/>
    </source>
</evidence>
<accession>A0A8H6ZYQ9</accession>
<comment type="caution">
    <text evidence="3">The sequence shown here is derived from an EMBL/GenBank/DDBJ whole genome shotgun (WGS) entry which is preliminary data.</text>
</comment>
<dbReference type="GeneID" id="59374785"/>
<evidence type="ECO:0000259" key="2">
    <source>
        <dbReference type="Pfam" id="PF05183"/>
    </source>
</evidence>
<dbReference type="InterPro" id="IPR057596">
    <property type="entry name" value="RDRP_core"/>
</dbReference>
<evidence type="ECO:0000256" key="1">
    <source>
        <dbReference type="RuleBase" id="RU363098"/>
    </source>
</evidence>
<comment type="catalytic activity">
    <reaction evidence="1">
        <text>RNA(n) + a ribonucleoside 5'-triphosphate = RNA(n+1) + diphosphate</text>
        <dbReference type="Rhea" id="RHEA:21248"/>
        <dbReference type="Rhea" id="RHEA-COMP:14527"/>
        <dbReference type="Rhea" id="RHEA-COMP:17342"/>
        <dbReference type="ChEBI" id="CHEBI:33019"/>
        <dbReference type="ChEBI" id="CHEBI:61557"/>
        <dbReference type="ChEBI" id="CHEBI:140395"/>
        <dbReference type="EC" id="2.7.7.48"/>
    </reaction>
</comment>
<proteinExistence type="inferred from homology"/>
<dbReference type="PANTHER" id="PTHR23079">
    <property type="entry name" value="RNA-DEPENDENT RNA POLYMERASE"/>
    <property type="match status" value="1"/>
</dbReference>
<dbReference type="Pfam" id="PF05183">
    <property type="entry name" value="RdRP"/>
    <property type="match status" value="1"/>
</dbReference>
<protein>
    <recommendedName>
        <fullName evidence="1">RNA-dependent RNA polymerase</fullName>
        <ecNumber evidence="1">2.7.7.48</ecNumber>
    </recommendedName>
</protein>
<name>A0A8H6ZYQ9_PLEOS</name>
<comment type="similarity">
    <text evidence="1">Belongs to the RdRP family.</text>
</comment>
<dbReference type="GO" id="GO:0003723">
    <property type="term" value="F:RNA binding"/>
    <property type="evidence" value="ECO:0007669"/>
    <property type="project" value="UniProtKB-KW"/>
</dbReference>
<dbReference type="Proteomes" id="UP000623687">
    <property type="component" value="Unassembled WGS sequence"/>
</dbReference>
<dbReference type="GO" id="GO:0030422">
    <property type="term" value="P:siRNA processing"/>
    <property type="evidence" value="ECO:0007669"/>
    <property type="project" value="TreeGrafter"/>
</dbReference>
<feature type="domain" description="RDRP core" evidence="2">
    <location>
        <begin position="245"/>
        <end position="912"/>
    </location>
</feature>
<keyword evidence="1" id="KW-0696">RNA-directed RNA polymerase</keyword>
<evidence type="ECO:0000313" key="4">
    <source>
        <dbReference type="Proteomes" id="UP000623687"/>
    </source>
</evidence>
<organism evidence="3 4">
    <name type="scientific">Pleurotus ostreatus</name>
    <name type="common">Oyster mushroom</name>
    <name type="synonym">White-rot fungus</name>
    <dbReference type="NCBI Taxonomy" id="5322"/>
    <lineage>
        <taxon>Eukaryota</taxon>
        <taxon>Fungi</taxon>
        <taxon>Dikarya</taxon>
        <taxon>Basidiomycota</taxon>
        <taxon>Agaricomycotina</taxon>
        <taxon>Agaricomycetes</taxon>
        <taxon>Agaricomycetidae</taxon>
        <taxon>Agaricales</taxon>
        <taxon>Pleurotineae</taxon>
        <taxon>Pleurotaceae</taxon>
        <taxon>Pleurotus</taxon>
    </lineage>
</organism>
<keyword evidence="4" id="KW-1185">Reference proteome</keyword>
<dbReference type="PANTHER" id="PTHR23079:SF14">
    <property type="entry name" value="RNA-DEPENDENT RNA POLYMERASE"/>
    <property type="match status" value="1"/>
</dbReference>